<name>A0A4Y2FVU2_ARAVE</name>
<protein>
    <submittedName>
        <fullName evidence="1">Uncharacterized protein</fullName>
    </submittedName>
</protein>
<keyword evidence="2" id="KW-1185">Reference proteome</keyword>
<organism evidence="1 2">
    <name type="scientific">Araneus ventricosus</name>
    <name type="common">Orbweaver spider</name>
    <name type="synonym">Epeira ventricosa</name>
    <dbReference type="NCBI Taxonomy" id="182803"/>
    <lineage>
        <taxon>Eukaryota</taxon>
        <taxon>Metazoa</taxon>
        <taxon>Ecdysozoa</taxon>
        <taxon>Arthropoda</taxon>
        <taxon>Chelicerata</taxon>
        <taxon>Arachnida</taxon>
        <taxon>Araneae</taxon>
        <taxon>Araneomorphae</taxon>
        <taxon>Entelegynae</taxon>
        <taxon>Araneoidea</taxon>
        <taxon>Araneidae</taxon>
        <taxon>Araneus</taxon>
    </lineage>
</organism>
<dbReference type="AlphaFoldDB" id="A0A4Y2FVU2"/>
<dbReference type="EMBL" id="BGPR01097323">
    <property type="protein sequence ID" value="GBM45117.1"/>
    <property type="molecule type" value="Genomic_DNA"/>
</dbReference>
<proteinExistence type="predicted"/>
<gene>
    <name evidence="1" type="ORF">AVEN_233478_1</name>
</gene>
<sequence length="97" mass="10678">MTRTTPELAPPLQTFAPHQREGIWPLRMIWRATGPIHGGSSVESGFAEDPPCMGLGFEPGILRAQGRCLATRPPRPPFVQLMNIPLSPSYNFNPLTV</sequence>
<dbReference type="Proteomes" id="UP000499080">
    <property type="component" value="Unassembled WGS sequence"/>
</dbReference>
<evidence type="ECO:0000313" key="1">
    <source>
        <dbReference type="EMBL" id="GBM45117.1"/>
    </source>
</evidence>
<comment type="caution">
    <text evidence="1">The sequence shown here is derived from an EMBL/GenBank/DDBJ whole genome shotgun (WGS) entry which is preliminary data.</text>
</comment>
<reference evidence="1 2" key="1">
    <citation type="journal article" date="2019" name="Sci. Rep.">
        <title>Orb-weaving spider Araneus ventricosus genome elucidates the spidroin gene catalogue.</title>
        <authorList>
            <person name="Kono N."/>
            <person name="Nakamura H."/>
            <person name="Ohtoshi R."/>
            <person name="Moran D.A.P."/>
            <person name="Shinohara A."/>
            <person name="Yoshida Y."/>
            <person name="Fujiwara M."/>
            <person name="Mori M."/>
            <person name="Tomita M."/>
            <person name="Arakawa K."/>
        </authorList>
    </citation>
    <scope>NUCLEOTIDE SEQUENCE [LARGE SCALE GENOMIC DNA]</scope>
</reference>
<accession>A0A4Y2FVU2</accession>
<evidence type="ECO:0000313" key="2">
    <source>
        <dbReference type="Proteomes" id="UP000499080"/>
    </source>
</evidence>